<dbReference type="GO" id="GO:0030420">
    <property type="term" value="P:establishment of competence for transformation"/>
    <property type="evidence" value="ECO:0007669"/>
    <property type="project" value="InterPro"/>
</dbReference>
<dbReference type="InterPro" id="IPR001279">
    <property type="entry name" value="Metallo-B-lactamas"/>
</dbReference>
<reference evidence="8" key="1">
    <citation type="journal article" date="2021" name="PeerJ">
        <title>Extensive microbial diversity within the chicken gut microbiome revealed by metagenomics and culture.</title>
        <authorList>
            <person name="Gilroy R."/>
            <person name="Ravi A."/>
            <person name="Getino M."/>
            <person name="Pursley I."/>
            <person name="Horton D.L."/>
            <person name="Alikhan N.F."/>
            <person name="Baker D."/>
            <person name="Gharbi K."/>
            <person name="Hall N."/>
            <person name="Watson M."/>
            <person name="Adriaenssens E.M."/>
            <person name="Foster-Nyarko E."/>
            <person name="Jarju S."/>
            <person name="Secka A."/>
            <person name="Antonio M."/>
            <person name="Oren A."/>
            <person name="Chaudhuri R.R."/>
            <person name="La Ragione R."/>
            <person name="Hildebrand F."/>
            <person name="Pallen M.J."/>
        </authorList>
    </citation>
    <scope>NUCLEOTIDE SEQUENCE</scope>
    <source>
        <strain evidence="8">CHK160-4876</strain>
    </source>
</reference>
<dbReference type="InterPro" id="IPR052159">
    <property type="entry name" value="Competence_DNA_uptake"/>
</dbReference>
<evidence type="ECO:0000256" key="6">
    <source>
        <dbReference type="SAM" id="Phobius"/>
    </source>
</evidence>
<dbReference type="NCBIfam" id="TIGR00361">
    <property type="entry name" value="ComEC_Rec2"/>
    <property type="match status" value="1"/>
</dbReference>
<evidence type="ECO:0000256" key="1">
    <source>
        <dbReference type="ARBA" id="ARBA00004651"/>
    </source>
</evidence>
<dbReference type="PANTHER" id="PTHR30619:SF1">
    <property type="entry name" value="RECOMBINATION PROTEIN 2"/>
    <property type="match status" value="1"/>
</dbReference>
<comment type="subcellular location">
    <subcellularLocation>
        <location evidence="1">Cell membrane</location>
        <topology evidence="1">Multi-pass membrane protein</topology>
    </subcellularLocation>
</comment>
<comment type="caution">
    <text evidence="8">The sequence shown here is derived from an EMBL/GenBank/DDBJ whole genome shotgun (WGS) entry which is preliminary data.</text>
</comment>
<evidence type="ECO:0000313" key="9">
    <source>
        <dbReference type="Proteomes" id="UP000700212"/>
    </source>
</evidence>
<dbReference type="EMBL" id="DYTV01000115">
    <property type="protein sequence ID" value="HJH11734.1"/>
    <property type="molecule type" value="Genomic_DNA"/>
</dbReference>
<feature type="transmembrane region" description="Helical" evidence="6">
    <location>
        <begin position="323"/>
        <end position="347"/>
    </location>
</feature>
<feature type="transmembrane region" description="Helical" evidence="6">
    <location>
        <begin position="402"/>
        <end position="420"/>
    </location>
</feature>
<dbReference type="CDD" id="cd07731">
    <property type="entry name" value="ComA-like_MBL-fold"/>
    <property type="match status" value="1"/>
</dbReference>
<keyword evidence="2" id="KW-1003">Cell membrane</keyword>
<evidence type="ECO:0000256" key="4">
    <source>
        <dbReference type="ARBA" id="ARBA00022989"/>
    </source>
</evidence>
<proteinExistence type="predicted"/>
<feature type="domain" description="Metallo-beta-lactamase" evidence="7">
    <location>
        <begin position="433"/>
        <end position="642"/>
    </location>
</feature>
<feature type="transmembrane region" description="Helical" evidence="6">
    <location>
        <begin position="354"/>
        <end position="371"/>
    </location>
</feature>
<keyword evidence="4 6" id="KW-1133">Transmembrane helix</keyword>
<dbReference type="Pfam" id="PF00753">
    <property type="entry name" value="Lactamase_B"/>
    <property type="match status" value="1"/>
</dbReference>
<dbReference type="InterPro" id="IPR035681">
    <property type="entry name" value="ComA-like_MBL"/>
</dbReference>
<organism evidence="8 9">
    <name type="scientific">Metalysinibacillus jejuensis</name>
    <dbReference type="NCBI Taxonomy" id="914327"/>
    <lineage>
        <taxon>Bacteria</taxon>
        <taxon>Bacillati</taxon>
        <taxon>Bacillota</taxon>
        <taxon>Bacilli</taxon>
        <taxon>Bacillales</taxon>
        <taxon>Caryophanaceae</taxon>
        <taxon>Metalysinibacillus</taxon>
    </lineage>
</organism>
<evidence type="ECO:0000313" key="8">
    <source>
        <dbReference type="EMBL" id="HJH11734.1"/>
    </source>
</evidence>
<dbReference type="Gene3D" id="3.60.15.10">
    <property type="entry name" value="Ribonuclease Z/Hydroxyacylglutathione hydrolase-like"/>
    <property type="match status" value="1"/>
</dbReference>
<dbReference type="InterPro" id="IPR004477">
    <property type="entry name" value="ComEC_N"/>
</dbReference>
<name>A0A921T623_9BACL</name>
<reference evidence="8" key="2">
    <citation type="submission" date="2021-09" db="EMBL/GenBank/DDBJ databases">
        <authorList>
            <person name="Gilroy R."/>
        </authorList>
    </citation>
    <scope>NUCLEOTIDE SEQUENCE</scope>
    <source>
        <strain evidence="8">CHK160-4876</strain>
    </source>
</reference>
<sequence length="683" mass="76366">MPKPLPATTQLTLQDVKISGATLRGFALAERQRVYFTYRFQNEQEKQRYEATSLYGLQLQTEATWATPTRPAHRYAFSMASYIKSKGAVGMLEVTTLRVTGRSTSFATRLATQRFNVARHIEATFPKSLQAEAQALLIGLRDDVDEELTRAYQILGITHLFAISGLHVGLMTAILYYVLLRLGVRREHATVLLIIALPLYAMLAGGAPSVWRAVTVTVLVLAVQLKKRRIAVDDALACTFIFFVLWHPYSIFQVGLQLSYGATISLIYAQRLMQYFPSYFAQAFLITTVTQLAVYPLILYHFFEVSVSSLLMNLVFVPLFSTIILPTTMALFVVTYIAPPLATLLFTVYEPLRTWLTVFIQALTTIPWQLWTPGRPAWWGIVLAYVGVFMLVISIENKRPRLGLLAFVCSVLPLHFSYLAQSDVRVTFLDVGQGDSIIIELPRRRAVYVIDTGGVLRFNKEGWQQGKPYEVGRRVVVPYLKGKGITKVDTLILTHPDADHVEGAEEVMQEITVKALHVTPNSFQKSEVMQAIEQEVNTQKIPVYEVMRGQSWQKAGAQFMYVAPFEAGEGKNNDSLVVVMQYGKMRALFTGDLEAEGEAQLQDAILRNIALLKAGHHGSKTSSTEAFIAHTNPQLTIFSAGLNNRYGHPHPDVLARFADRATLTTADVGTIEVELSTTNMTIK</sequence>
<evidence type="ECO:0000256" key="2">
    <source>
        <dbReference type="ARBA" id="ARBA00022475"/>
    </source>
</evidence>
<dbReference type="Proteomes" id="UP000700212">
    <property type="component" value="Unassembled WGS sequence"/>
</dbReference>
<feature type="transmembrane region" description="Helical" evidence="6">
    <location>
        <begin position="377"/>
        <end position="395"/>
    </location>
</feature>
<dbReference type="NCBIfam" id="TIGR00360">
    <property type="entry name" value="ComEC_N-term"/>
    <property type="match status" value="1"/>
</dbReference>
<dbReference type="Pfam" id="PF03772">
    <property type="entry name" value="Competence"/>
    <property type="match status" value="1"/>
</dbReference>
<keyword evidence="3 6" id="KW-0812">Transmembrane</keyword>
<protein>
    <submittedName>
        <fullName evidence="8">DNA internalization-related competence protein ComEC/Rec2</fullName>
    </submittedName>
</protein>
<feature type="transmembrane region" description="Helical" evidence="6">
    <location>
        <begin position="191"/>
        <end position="223"/>
    </location>
</feature>
<gene>
    <name evidence="8" type="ORF">K8V30_08655</name>
</gene>
<dbReference type="InterPro" id="IPR036866">
    <property type="entry name" value="RibonucZ/Hydroxyglut_hydro"/>
</dbReference>
<feature type="transmembrane region" description="Helical" evidence="6">
    <location>
        <begin position="160"/>
        <end position="179"/>
    </location>
</feature>
<dbReference type="SMART" id="SM00849">
    <property type="entry name" value="Lactamase_B"/>
    <property type="match status" value="1"/>
</dbReference>
<evidence type="ECO:0000259" key="7">
    <source>
        <dbReference type="SMART" id="SM00849"/>
    </source>
</evidence>
<feature type="transmembrane region" description="Helical" evidence="6">
    <location>
        <begin position="281"/>
        <end position="303"/>
    </location>
</feature>
<accession>A0A921T623</accession>
<evidence type="ECO:0000256" key="3">
    <source>
        <dbReference type="ARBA" id="ARBA00022692"/>
    </source>
</evidence>
<feature type="transmembrane region" description="Helical" evidence="6">
    <location>
        <begin position="230"/>
        <end position="246"/>
    </location>
</feature>
<dbReference type="InterPro" id="IPR004797">
    <property type="entry name" value="Competence_ComEC/Rec2"/>
</dbReference>
<keyword evidence="5 6" id="KW-0472">Membrane</keyword>
<dbReference type="PANTHER" id="PTHR30619">
    <property type="entry name" value="DNA INTERNALIZATION/COMPETENCE PROTEIN COMEC/REC2"/>
    <property type="match status" value="1"/>
</dbReference>
<evidence type="ECO:0000256" key="5">
    <source>
        <dbReference type="ARBA" id="ARBA00023136"/>
    </source>
</evidence>
<dbReference type="AlphaFoldDB" id="A0A921T623"/>
<dbReference type="SUPFAM" id="SSF56281">
    <property type="entry name" value="Metallo-hydrolase/oxidoreductase"/>
    <property type="match status" value="1"/>
</dbReference>
<dbReference type="GO" id="GO:0005886">
    <property type="term" value="C:plasma membrane"/>
    <property type="evidence" value="ECO:0007669"/>
    <property type="project" value="UniProtKB-SubCell"/>
</dbReference>